<proteinExistence type="predicted"/>
<comment type="caution">
    <text evidence="2">The sequence shown here is derived from an EMBL/GenBank/DDBJ whole genome shotgun (WGS) entry which is preliminary data.</text>
</comment>
<reference evidence="2 3" key="1">
    <citation type="journal article" date="2022" name="bioRxiv">
        <title>Genomics of Preaxostyla Flagellates Illuminates Evolutionary Transitions and the Path Towards Mitochondrial Loss.</title>
        <authorList>
            <person name="Novak L.V.F."/>
            <person name="Treitli S.C."/>
            <person name="Pyrih J."/>
            <person name="Halakuc P."/>
            <person name="Pipaliya S.V."/>
            <person name="Vacek V."/>
            <person name="Brzon O."/>
            <person name="Soukal P."/>
            <person name="Eme L."/>
            <person name="Dacks J.B."/>
            <person name="Karnkowska A."/>
            <person name="Elias M."/>
            <person name="Hampl V."/>
        </authorList>
    </citation>
    <scope>NUCLEOTIDE SEQUENCE [LARGE SCALE GENOMIC DNA]</scope>
    <source>
        <strain evidence="2">NAU3</strain>
        <tissue evidence="2">Gut</tissue>
    </source>
</reference>
<accession>A0ABQ9XDK6</accession>
<evidence type="ECO:0000313" key="2">
    <source>
        <dbReference type="EMBL" id="KAK2950026.1"/>
    </source>
</evidence>
<dbReference type="Proteomes" id="UP001281761">
    <property type="component" value="Unassembled WGS sequence"/>
</dbReference>
<dbReference type="EMBL" id="JARBJD010000144">
    <property type="protein sequence ID" value="KAK2950026.1"/>
    <property type="molecule type" value="Genomic_DNA"/>
</dbReference>
<evidence type="ECO:0000256" key="1">
    <source>
        <dbReference type="SAM" id="MobiDB-lite"/>
    </source>
</evidence>
<feature type="region of interest" description="Disordered" evidence="1">
    <location>
        <begin position="278"/>
        <end position="316"/>
    </location>
</feature>
<feature type="compositionally biased region" description="Basic and acidic residues" evidence="1">
    <location>
        <begin position="216"/>
        <end position="237"/>
    </location>
</feature>
<protein>
    <submittedName>
        <fullName evidence="2">Uncharacterized protein</fullName>
    </submittedName>
</protein>
<evidence type="ECO:0000313" key="3">
    <source>
        <dbReference type="Proteomes" id="UP001281761"/>
    </source>
</evidence>
<sequence length="316" mass="35216">MTDTTMEIDQNTEETAWNQELHQALSLFNFPEETIKKAVEFPNLQDALDWVFAEGDLGDFDPLKGVIIHPKGGSPQTEQATPAPKKEKKLLQSELEESALSRRIRDLVDQGLSEEEIAAQIKPNKKLAVPPPADPNAQAPTFDLANGGEAELAAYLASQGLKVVSTSASTGQTISDGQPPAEGAEPADGAAPTEGTGGAQDISPEDMAVINQLMAEDARGTAESRRDAAEMKEEARKLQERIRREIQEKERQDEREKERKRIEFGKEALKNKEIIEQQRLKQQREERMREKKKDKEALEKARAQLQADREARKKKS</sequence>
<organism evidence="2 3">
    <name type="scientific">Blattamonas nauphoetae</name>
    <dbReference type="NCBI Taxonomy" id="2049346"/>
    <lineage>
        <taxon>Eukaryota</taxon>
        <taxon>Metamonada</taxon>
        <taxon>Preaxostyla</taxon>
        <taxon>Oxymonadida</taxon>
        <taxon>Blattamonas</taxon>
    </lineage>
</organism>
<keyword evidence="3" id="KW-1185">Reference proteome</keyword>
<name>A0ABQ9XDK6_9EUKA</name>
<feature type="compositionally biased region" description="Low complexity" evidence="1">
    <location>
        <begin position="177"/>
        <end position="194"/>
    </location>
</feature>
<feature type="region of interest" description="Disordered" evidence="1">
    <location>
        <begin position="168"/>
        <end position="237"/>
    </location>
</feature>
<gene>
    <name evidence="2" type="ORF">BLNAU_15061</name>
</gene>